<dbReference type="AlphaFoldDB" id="A0A2U3DQL6"/>
<comment type="caution">
    <text evidence="2">The sequence shown here is derived from an EMBL/GenBank/DDBJ whole genome shotgun (WGS) entry which is preliminary data.</text>
</comment>
<name>A0A2U3DQL6_PURLI</name>
<dbReference type="SUPFAM" id="SSF52047">
    <property type="entry name" value="RNI-like"/>
    <property type="match status" value="1"/>
</dbReference>
<dbReference type="InterPro" id="IPR012340">
    <property type="entry name" value="NA-bd_OB-fold"/>
</dbReference>
<feature type="domain" description="F-box" evidence="1">
    <location>
        <begin position="214"/>
        <end position="259"/>
    </location>
</feature>
<dbReference type="Proteomes" id="UP000245956">
    <property type="component" value="Unassembled WGS sequence"/>
</dbReference>
<dbReference type="Gene3D" id="2.40.50.140">
    <property type="entry name" value="Nucleic acid-binding proteins"/>
    <property type="match status" value="1"/>
</dbReference>
<evidence type="ECO:0000313" key="2">
    <source>
        <dbReference type="EMBL" id="PWI64547.1"/>
    </source>
</evidence>
<protein>
    <recommendedName>
        <fullName evidence="1">F-box domain-containing protein</fullName>
    </recommendedName>
</protein>
<dbReference type="Pfam" id="PF04057">
    <property type="entry name" value="Rep-A_N"/>
    <property type="match status" value="1"/>
</dbReference>
<dbReference type="EMBL" id="LCWV01000055">
    <property type="protein sequence ID" value="PWI64547.1"/>
    <property type="molecule type" value="Genomic_DNA"/>
</dbReference>
<dbReference type="InterPro" id="IPR001810">
    <property type="entry name" value="F-box_dom"/>
</dbReference>
<evidence type="ECO:0000313" key="3">
    <source>
        <dbReference type="Proteomes" id="UP000245956"/>
    </source>
</evidence>
<sequence length="691" mass="77473">MEIEGSLACDKMDASSVLSWGSLAVMFNDQIRISEGSSTPVVQCLQVNTTATLTRHGDDFYRMVVSDGEHYVHAALGPRRHHLIHSGKLLRGCICRLTEFTSHTVKDKSFLLLHDLEVIQSLGVRKKIGEPATLIPKVHSESISTQTRFYRDGTFVVSKTSGVSTGPKQDSFQAKGEYVGIPREPLPSRKAGAAFRVICPAAGQPALDPNLAEHVGLLNVPAEVFDLIATYLSPGDKVALSLTSKAAYTLVEPSIYSLVVLTTYEAFANFSSSLTFNPNLCALVRTYVVSGTESWRFVHSVDKFTALREFMFRLDSIERTSTRLIVEAISTLATSHWTRPTCKLCHIILSYDYFADMPVEVGEKLLWKVFSAPSLETVTACYQNQYGRYTSRTIIKPRPPPRLDAVQFTALKELRMRWDGLTLPWLFALLHFPAQLEVLVLQFSKRFSTDHPDEAMTLDAALEPAANTLQCLIIDAVDNYDDDGNWYAGLEDSDLKWSDEGLSAFKKLEYLGVPSSSLGCWPLDGLKTTLTLPASLITLYLTDAKLIPLELSMASATLGGQDLHTWPLTFHDEAALKLHHLSMSLYRLPLLQYLEVRDYDGRLTQDDKKGVNMDLLRSDPPPVMVDESDGQTLVDRRIVVIFRPRRGYWSYRLQDRLPPIWKYDLHRSAKFGSGAAWDERAYLGFAFQKRL</sequence>
<dbReference type="SUPFAM" id="SSF50249">
    <property type="entry name" value="Nucleic acid-binding proteins"/>
    <property type="match status" value="1"/>
</dbReference>
<accession>A0A2U3DQL6</accession>
<organism evidence="2 3">
    <name type="scientific">Purpureocillium lilacinum</name>
    <name type="common">Paecilomyces lilacinus</name>
    <dbReference type="NCBI Taxonomy" id="33203"/>
    <lineage>
        <taxon>Eukaryota</taxon>
        <taxon>Fungi</taxon>
        <taxon>Dikarya</taxon>
        <taxon>Ascomycota</taxon>
        <taxon>Pezizomycotina</taxon>
        <taxon>Sordariomycetes</taxon>
        <taxon>Hypocreomycetidae</taxon>
        <taxon>Hypocreales</taxon>
        <taxon>Ophiocordycipitaceae</taxon>
        <taxon>Purpureocillium</taxon>
    </lineage>
</organism>
<dbReference type="InterPro" id="IPR007199">
    <property type="entry name" value="Rep_factor-A_N"/>
</dbReference>
<gene>
    <name evidence="2" type="ORF">PCL_09560</name>
</gene>
<dbReference type="GO" id="GO:0005634">
    <property type="term" value="C:nucleus"/>
    <property type="evidence" value="ECO:0007669"/>
    <property type="project" value="InterPro"/>
</dbReference>
<dbReference type="GO" id="GO:0006260">
    <property type="term" value="P:DNA replication"/>
    <property type="evidence" value="ECO:0007669"/>
    <property type="project" value="InterPro"/>
</dbReference>
<proteinExistence type="predicted"/>
<reference evidence="2 3" key="1">
    <citation type="journal article" date="2016" name="Front. Microbiol.">
        <title>Genome and transcriptome sequences reveal the specific parasitism of the nematophagous Purpureocillium lilacinum 36-1.</title>
        <authorList>
            <person name="Xie J."/>
            <person name="Li S."/>
            <person name="Mo C."/>
            <person name="Xiao X."/>
            <person name="Peng D."/>
            <person name="Wang G."/>
            <person name="Xiao Y."/>
        </authorList>
    </citation>
    <scope>NUCLEOTIDE SEQUENCE [LARGE SCALE GENOMIC DNA]</scope>
    <source>
        <strain evidence="2 3">36-1</strain>
    </source>
</reference>
<evidence type="ECO:0000259" key="1">
    <source>
        <dbReference type="PROSITE" id="PS50181"/>
    </source>
</evidence>
<dbReference type="PROSITE" id="PS50181">
    <property type="entry name" value="FBOX"/>
    <property type="match status" value="1"/>
</dbReference>
<dbReference type="GO" id="GO:0003677">
    <property type="term" value="F:DNA binding"/>
    <property type="evidence" value="ECO:0007669"/>
    <property type="project" value="InterPro"/>
</dbReference>